<feature type="domain" description="Major facilitator superfamily (MFS) profile" evidence="9">
    <location>
        <begin position="11"/>
        <end position="398"/>
    </location>
</feature>
<feature type="transmembrane region" description="Helical" evidence="8">
    <location>
        <begin position="7"/>
        <end position="28"/>
    </location>
</feature>
<evidence type="ECO:0000313" key="10">
    <source>
        <dbReference type="EMBL" id="CAA6824911.1"/>
    </source>
</evidence>
<keyword evidence="7 8" id="KW-0472">Membrane</keyword>
<evidence type="ECO:0000259" key="9">
    <source>
        <dbReference type="PROSITE" id="PS50850"/>
    </source>
</evidence>
<dbReference type="InterPro" id="IPR020846">
    <property type="entry name" value="MFS_dom"/>
</dbReference>
<feature type="transmembrane region" description="Helical" evidence="8">
    <location>
        <begin position="254"/>
        <end position="274"/>
    </location>
</feature>
<proteinExistence type="inferred from homology"/>
<dbReference type="CDD" id="cd17320">
    <property type="entry name" value="MFS_MdfA_MDR_like"/>
    <property type="match status" value="1"/>
</dbReference>
<comment type="subcellular location">
    <subcellularLocation>
        <location evidence="8">Cell inner membrane</location>
        <topology evidence="8">Multi-pass membrane protein</topology>
    </subcellularLocation>
    <subcellularLocation>
        <location evidence="1">Cell membrane</location>
        <topology evidence="1">Multi-pass membrane protein</topology>
    </subcellularLocation>
</comment>
<organism evidence="10">
    <name type="scientific">uncultured Thiotrichaceae bacterium</name>
    <dbReference type="NCBI Taxonomy" id="298394"/>
    <lineage>
        <taxon>Bacteria</taxon>
        <taxon>Pseudomonadati</taxon>
        <taxon>Pseudomonadota</taxon>
        <taxon>Gammaproteobacteria</taxon>
        <taxon>Thiotrichales</taxon>
        <taxon>Thiotrichaceae</taxon>
        <taxon>environmental samples</taxon>
    </lineage>
</organism>
<evidence type="ECO:0000256" key="5">
    <source>
        <dbReference type="ARBA" id="ARBA00022692"/>
    </source>
</evidence>
<dbReference type="InterPro" id="IPR011701">
    <property type="entry name" value="MFS"/>
</dbReference>
<feature type="transmembrane region" description="Helical" evidence="8">
    <location>
        <begin position="48"/>
        <end position="66"/>
    </location>
</feature>
<dbReference type="Gene3D" id="1.20.1720.10">
    <property type="entry name" value="Multidrug resistance protein D"/>
    <property type="match status" value="1"/>
</dbReference>
<sequence>MAKKLPGFVELVILIAMLSSLAALAIDAMLPAMSQIGQDLQLAHENDVQLIITVLFLGMALGQLVFGPLSDSTGRKPMMYLGLVVFMIGSVLSMVAEDFFLMLLGRFLQGFGSAAPRSLTTAIVRDHYAGRQMARIMSFTFAVFILVPMLAPFMGQGILQIADWRAIFGTFLILSAIVYIWFMFRMPETLSEEHRRPFSFSHTWNDLRDIISMRSVALYTLITGLLFGAFLGYLSSIQQILQLQYGLAERFPFYFALLAFGIGFAAVVNAKLVLRFGMHWLCHQAIRLLTVLAAFFLLGMFLNAEHPPLWMFMCYLVCTLFGMGILFGNLNALAMEPLGKMAGLGASVIGAISTFISVPLGALIGYFYNGTVLPLVLGFFVLGLISLVLMRFADAARRNETISG</sequence>
<dbReference type="GO" id="GO:1990961">
    <property type="term" value="P:xenobiotic detoxification by transmembrane export across the plasma membrane"/>
    <property type="evidence" value="ECO:0007669"/>
    <property type="project" value="InterPro"/>
</dbReference>
<feature type="transmembrane region" description="Helical" evidence="8">
    <location>
        <begin position="136"/>
        <end position="154"/>
    </location>
</feature>
<keyword evidence="4" id="KW-1003">Cell membrane</keyword>
<keyword evidence="3 8" id="KW-0813">Transport</keyword>
<dbReference type="NCBIfam" id="TIGR00710">
    <property type="entry name" value="efflux_Bcr_CflA"/>
    <property type="match status" value="1"/>
</dbReference>
<evidence type="ECO:0000256" key="1">
    <source>
        <dbReference type="ARBA" id="ARBA00004651"/>
    </source>
</evidence>
<evidence type="ECO:0000256" key="7">
    <source>
        <dbReference type="ARBA" id="ARBA00023136"/>
    </source>
</evidence>
<feature type="transmembrane region" description="Helical" evidence="8">
    <location>
        <begin position="166"/>
        <end position="184"/>
    </location>
</feature>
<dbReference type="GO" id="GO:0042910">
    <property type="term" value="F:xenobiotic transmembrane transporter activity"/>
    <property type="evidence" value="ECO:0007669"/>
    <property type="project" value="InterPro"/>
</dbReference>
<feature type="transmembrane region" description="Helical" evidence="8">
    <location>
        <begin position="342"/>
        <end position="366"/>
    </location>
</feature>
<feature type="transmembrane region" description="Helical" evidence="8">
    <location>
        <begin position="286"/>
        <end position="304"/>
    </location>
</feature>
<feature type="transmembrane region" description="Helical" evidence="8">
    <location>
        <begin position="372"/>
        <end position="393"/>
    </location>
</feature>
<dbReference type="SUPFAM" id="SSF103473">
    <property type="entry name" value="MFS general substrate transporter"/>
    <property type="match status" value="1"/>
</dbReference>
<feature type="transmembrane region" description="Helical" evidence="8">
    <location>
        <begin position="216"/>
        <end position="234"/>
    </location>
</feature>
<feature type="transmembrane region" description="Helical" evidence="8">
    <location>
        <begin position="107"/>
        <end position="124"/>
    </location>
</feature>
<comment type="similarity">
    <text evidence="2 8">Belongs to the major facilitator superfamily. Bcr/CmlA family.</text>
</comment>
<dbReference type="PANTHER" id="PTHR23502">
    <property type="entry name" value="MAJOR FACILITATOR SUPERFAMILY"/>
    <property type="match status" value="1"/>
</dbReference>
<accession>A0A6S6TQ37</accession>
<evidence type="ECO:0000256" key="8">
    <source>
        <dbReference type="RuleBase" id="RU365088"/>
    </source>
</evidence>
<reference evidence="10" key="1">
    <citation type="submission" date="2020-01" db="EMBL/GenBank/DDBJ databases">
        <authorList>
            <person name="Meier V. D."/>
            <person name="Meier V D."/>
        </authorList>
    </citation>
    <scope>NUCLEOTIDE SEQUENCE</scope>
    <source>
        <strain evidence="10">HLG_WM_MAG_07</strain>
    </source>
</reference>
<dbReference type="Pfam" id="PF07690">
    <property type="entry name" value="MFS_1"/>
    <property type="match status" value="1"/>
</dbReference>
<dbReference type="GO" id="GO:0005886">
    <property type="term" value="C:plasma membrane"/>
    <property type="evidence" value="ECO:0007669"/>
    <property type="project" value="UniProtKB-SubCell"/>
</dbReference>
<evidence type="ECO:0000256" key="2">
    <source>
        <dbReference type="ARBA" id="ARBA00006236"/>
    </source>
</evidence>
<dbReference type="EMBL" id="CACVAY010000123">
    <property type="protein sequence ID" value="CAA6824911.1"/>
    <property type="molecule type" value="Genomic_DNA"/>
</dbReference>
<keyword evidence="8" id="KW-0997">Cell inner membrane</keyword>
<keyword evidence="6 8" id="KW-1133">Transmembrane helix</keyword>
<dbReference type="PROSITE" id="PS50850">
    <property type="entry name" value="MFS"/>
    <property type="match status" value="1"/>
</dbReference>
<name>A0A6S6TQ37_9GAMM</name>
<dbReference type="PANTHER" id="PTHR23502:SF132">
    <property type="entry name" value="POLYAMINE TRANSPORTER 2-RELATED"/>
    <property type="match status" value="1"/>
</dbReference>
<evidence type="ECO:0000256" key="3">
    <source>
        <dbReference type="ARBA" id="ARBA00022448"/>
    </source>
</evidence>
<feature type="transmembrane region" description="Helical" evidence="8">
    <location>
        <begin position="78"/>
        <end position="95"/>
    </location>
</feature>
<protein>
    <recommendedName>
        <fullName evidence="8">Bcr/CflA family efflux transporter</fullName>
    </recommendedName>
</protein>
<dbReference type="InterPro" id="IPR036259">
    <property type="entry name" value="MFS_trans_sf"/>
</dbReference>
<dbReference type="InterPro" id="IPR004812">
    <property type="entry name" value="Efflux_drug-R_Bcr/CmlA"/>
</dbReference>
<gene>
    <name evidence="10" type="ORF">HELGO_WM23335</name>
</gene>
<evidence type="ECO:0000256" key="6">
    <source>
        <dbReference type="ARBA" id="ARBA00022989"/>
    </source>
</evidence>
<dbReference type="AlphaFoldDB" id="A0A6S6TQ37"/>
<feature type="transmembrane region" description="Helical" evidence="8">
    <location>
        <begin position="310"/>
        <end position="330"/>
    </location>
</feature>
<evidence type="ECO:0000256" key="4">
    <source>
        <dbReference type="ARBA" id="ARBA00022475"/>
    </source>
</evidence>
<keyword evidence="5 8" id="KW-0812">Transmembrane</keyword>